<reference evidence="2 3" key="1">
    <citation type="submission" date="2024-09" db="EMBL/GenBank/DDBJ databases">
        <title>Genome sequencing and assembly of Phytophthora oleae, isolate VK10A, causative agent of rot of olive drupes.</title>
        <authorList>
            <person name="Conti Taguali S."/>
            <person name="Riolo M."/>
            <person name="La Spada F."/>
            <person name="Cacciola S.O."/>
            <person name="Dionisio G."/>
        </authorList>
    </citation>
    <scope>NUCLEOTIDE SEQUENCE [LARGE SCALE GENOMIC DNA]</scope>
    <source>
        <strain evidence="2 3">VK10A</strain>
    </source>
</reference>
<dbReference type="EMBL" id="JBIMZQ010000004">
    <property type="protein sequence ID" value="KAL3672013.1"/>
    <property type="molecule type" value="Genomic_DNA"/>
</dbReference>
<gene>
    <name evidence="2" type="ORF">V7S43_002678</name>
</gene>
<sequence>MEKIASENSVDFVSLTLDEKLDEFLQADNTRLVEELSNDKFEGQEAFAVLPSRDSIEWQFCIGVHFARVRKYEELPSRCGVAVSKDAFLIWCHDLKERLSTLFVRGAQLQVKMLLRRRAYCWPRHWRKFAGLS</sequence>
<dbReference type="PANTHER" id="PTHR34815:SF2">
    <property type="entry name" value="N-ACETYLTRANSFERASE DOMAIN-CONTAINING PROTEIN"/>
    <property type="match status" value="1"/>
</dbReference>
<evidence type="ECO:0000313" key="2">
    <source>
        <dbReference type="EMBL" id="KAL3672013.1"/>
    </source>
</evidence>
<accession>A0ABD3FZ00</accession>
<dbReference type="Proteomes" id="UP001632037">
    <property type="component" value="Unassembled WGS sequence"/>
</dbReference>
<comment type="caution">
    <text evidence="2">The sequence shown here is derived from an EMBL/GenBank/DDBJ whole genome shotgun (WGS) entry which is preliminary data.</text>
</comment>
<proteinExistence type="predicted"/>
<dbReference type="InterPro" id="IPR055100">
    <property type="entry name" value="GNAT_LYC1-like"/>
</dbReference>
<dbReference type="AlphaFoldDB" id="A0ABD3FZ00"/>
<evidence type="ECO:0000259" key="1">
    <source>
        <dbReference type="Pfam" id="PF22998"/>
    </source>
</evidence>
<organism evidence="2 3">
    <name type="scientific">Phytophthora oleae</name>
    <dbReference type="NCBI Taxonomy" id="2107226"/>
    <lineage>
        <taxon>Eukaryota</taxon>
        <taxon>Sar</taxon>
        <taxon>Stramenopiles</taxon>
        <taxon>Oomycota</taxon>
        <taxon>Peronosporomycetes</taxon>
        <taxon>Peronosporales</taxon>
        <taxon>Peronosporaceae</taxon>
        <taxon>Phytophthora</taxon>
    </lineage>
</organism>
<dbReference type="Pfam" id="PF22998">
    <property type="entry name" value="GNAT_LYC1-like"/>
    <property type="match status" value="1"/>
</dbReference>
<dbReference type="InterPro" id="IPR053013">
    <property type="entry name" value="LAT"/>
</dbReference>
<evidence type="ECO:0000313" key="3">
    <source>
        <dbReference type="Proteomes" id="UP001632037"/>
    </source>
</evidence>
<name>A0ABD3FZ00_9STRA</name>
<keyword evidence="3" id="KW-1185">Reference proteome</keyword>
<feature type="domain" description="LYC1 C-terminal" evidence="1">
    <location>
        <begin position="11"/>
        <end position="102"/>
    </location>
</feature>
<protein>
    <recommendedName>
        <fullName evidence="1">LYC1 C-terminal domain-containing protein</fullName>
    </recommendedName>
</protein>
<dbReference type="PANTHER" id="PTHR34815">
    <property type="entry name" value="LYSINE ACETYLTRANSFERASE"/>
    <property type="match status" value="1"/>
</dbReference>